<evidence type="ECO:0000313" key="3">
    <source>
        <dbReference type="Proteomes" id="UP000584670"/>
    </source>
</evidence>
<dbReference type="EMBL" id="JACMSF010000015">
    <property type="protein sequence ID" value="MBC2903179.1"/>
    <property type="molecule type" value="Genomic_DNA"/>
</dbReference>
<proteinExistence type="predicted"/>
<evidence type="ECO:0000256" key="1">
    <source>
        <dbReference type="SAM" id="MobiDB-lite"/>
    </source>
</evidence>
<organism evidence="2 3">
    <name type="scientific">Streptomyces cupreus</name>
    <dbReference type="NCBI Taxonomy" id="2759956"/>
    <lineage>
        <taxon>Bacteria</taxon>
        <taxon>Bacillati</taxon>
        <taxon>Actinomycetota</taxon>
        <taxon>Actinomycetes</taxon>
        <taxon>Kitasatosporales</taxon>
        <taxon>Streptomycetaceae</taxon>
        <taxon>Streptomyces</taxon>
    </lineage>
</organism>
<accession>A0A7X1J2Y6</accession>
<dbReference type="RefSeq" id="WP_186283066.1">
    <property type="nucleotide sequence ID" value="NZ_JACMSF010000015.1"/>
</dbReference>
<name>A0A7X1J2Y6_9ACTN</name>
<evidence type="ECO:0000313" key="2">
    <source>
        <dbReference type="EMBL" id="MBC2903179.1"/>
    </source>
</evidence>
<comment type="caution">
    <text evidence="2">The sequence shown here is derived from an EMBL/GenBank/DDBJ whole genome shotgun (WGS) entry which is preliminary data.</text>
</comment>
<sequence length="73" mass="7980">MSGHEFAPGRRSRKGRPQMTQEAQAIADELSRRAAQMWAEADGELSIREAVELAAFRMGVETSQTMTDPGGKS</sequence>
<feature type="region of interest" description="Disordered" evidence="1">
    <location>
        <begin position="1"/>
        <end position="23"/>
    </location>
</feature>
<gene>
    <name evidence="2" type="ORF">H4N64_16490</name>
</gene>
<dbReference type="Proteomes" id="UP000584670">
    <property type="component" value="Unassembled WGS sequence"/>
</dbReference>
<dbReference type="AlphaFoldDB" id="A0A7X1J2Y6"/>
<protein>
    <submittedName>
        <fullName evidence="2">Uncharacterized protein</fullName>
    </submittedName>
</protein>
<keyword evidence="3" id="KW-1185">Reference proteome</keyword>
<reference evidence="2 3" key="1">
    <citation type="submission" date="2020-08" db="EMBL/GenBank/DDBJ databases">
        <title>Streptomyces sp. PSKA01 genome sequencing and assembly.</title>
        <authorList>
            <person name="Mandal S."/>
            <person name="Maiti P.K."/>
            <person name="Das P."/>
        </authorList>
    </citation>
    <scope>NUCLEOTIDE SEQUENCE [LARGE SCALE GENOMIC DNA]</scope>
    <source>
        <strain evidence="2 3">PSKA01</strain>
    </source>
</reference>